<keyword evidence="6" id="KW-0028">Amino-acid biosynthesis</keyword>
<keyword evidence="8" id="KW-0663">Pyridoxal phosphate</keyword>
<dbReference type="PIRSF" id="PIRSF000525">
    <property type="entry name" value="SerC"/>
    <property type="match status" value="1"/>
</dbReference>
<evidence type="ECO:0000256" key="1">
    <source>
        <dbReference type="ARBA" id="ARBA00001933"/>
    </source>
</evidence>
<keyword evidence="5" id="KW-0032">Aminotransferase</keyword>
<dbReference type="FunFam" id="3.40.640.10:FF:000010">
    <property type="entry name" value="Phosphoserine aminotransferase"/>
    <property type="match status" value="1"/>
</dbReference>
<evidence type="ECO:0000256" key="4">
    <source>
        <dbReference type="ARBA" id="ARBA00013030"/>
    </source>
</evidence>
<evidence type="ECO:0000256" key="3">
    <source>
        <dbReference type="ARBA" id="ARBA00006904"/>
    </source>
</evidence>
<sequence>MINRIHNFSAGPCTLPLEVLQEVQTELVDYQGAGMSLIEMSHRGKHFDHVHNEAVALARKVFEVPDDFSVLFLQGGATLQFSMVPMNLIPPGARAAYVDSGSWASGAIADARIYGDVYTAWDGKEENYSRMPTSKEIQLQPNTRYLHITSNETIGGIRFSDWPEVDVPMVADMSSDYMSRRIPWDRFELVYGGVQKNLGPAGMAIVFVRQSALETSNRNLGRYLRYDIHAGKNSMFNTPPVFPIYILGKVLRWMDEAGGLSAMEKAAEEKAALLYSEIDNSRDYFRCPVHQASRSVMNVIFRLPTPELEKQFLDEATLQGLVNLKGHRSVGGCRASIYNAMPRSGVEVLAGFMKSFQASHPA</sequence>
<organism evidence="13">
    <name type="scientific">marine metagenome</name>
    <dbReference type="NCBI Taxonomy" id="408172"/>
    <lineage>
        <taxon>unclassified sequences</taxon>
        <taxon>metagenomes</taxon>
        <taxon>ecological metagenomes</taxon>
    </lineage>
</organism>
<dbReference type="NCBIfam" id="TIGR01364">
    <property type="entry name" value="serC_1"/>
    <property type="match status" value="1"/>
</dbReference>
<proteinExistence type="inferred from homology"/>
<dbReference type="EMBL" id="UINC01058546">
    <property type="protein sequence ID" value="SVB80933.1"/>
    <property type="molecule type" value="Genomic_DNA"/>
</dbReference>
<gene>
    <name evidence="13" type="ORF">METZ01_LOCUS233787</name>
</gene>
<dbReference type="Pfam" id="PF00266">
    <property type="entry name" value="Aminotran_5"/>
    <property type="match status" value="1"/>
</dbReference>
<evidence type="ECO:0000256" key="9">
    <source>
        <dbReference type="ARBA" id="ARBA00023299"/>
    </source>
</evidence>
<dbReference type="PANTHER" id="PTHR43247:SF1">
    <property type="entry name" value="PHOSPHOSERINE AMINOTRANSFERASE"/>
    <property type="match status" value="1"/>
</dbReference>
<dbReference type="GO" id="GO:0005737">
    <property type="term" value="C:cytoplasm"/>
    <property type="evidence" value="ECO:0007669"/>
    <property type="project" value="TreeGrafter"/>
</dbReference>
<evidence type="ECO:0000313" key="13">
    <source>
        <dbReference type="EMBL" id="SVB80933.1"/>
    </source>
</evidence>
<evidence type="ECO:0000256" key="6">
    <source>
        <dbReference type="ARBA" id="ARBA00022605"/>
    </source>
</evidence>
<dbReference type="SUPFAM" id="SSF53383">
    <property type="entry name" value="PLP-dependent transferases"/>
    <property type="match status" value="1"/>
</dbReference>
<comment type="catalytic activity">
    <reaction evidence="11">
        <text>O-phospho-L-serine + 2-oxoglutarate = 3-phosphooxypyruvate + L-glutamate</text>
        <dbReference type="Rhea" id="RHEA:14329"/>
        <dbReference type="ChEBI" id="CHEBI:16810"/>
        <dbReference type="ChEBI" id="CHEBI:18110"/>
        <dbReference type="ChEBI" id="CHEBI:29985"/>
        <dbReference type="ChEBI" id="CHEBI:57524"/>
        <dbReference type="EC" id="2.6.1.52"/>
    </reaction>
</comment>
<dbReference type="GO" id="GO:0004648">
    <property type="term" value="F:O-phospho-L-serine:2-oxoglutarate aminotransferase activity"/>
    <property type="evidence" value="ECO:0007669"/>
    <property type="project" value="UniProtKB-EC"/>
</dbReference>
<evidence type="ECO:0000256" key="5">
    <source>
        <dbReference type="ARBA" id="ARBA00022576"/>
    </source>
</evidence>
<dbReference type="Gene3D" id="3.40.640.10">
    <property type="entry name" value="Type I PLP-dependent aspartate aminotransferase-like (Major domain)"/>
    <property type="match status" value="1"/>
</dbReference>
<comment type="similarity">
    <text evidence="3">Belongs to the class-V pyridoxal-phosphate-dependent aminotransferase family. SerC subfamily.</text>
</comment>
<dbReference type="PANTHER" id="PTHR43247">
    <property type="entry name" value="PHOSPHOSERINE AMINOTRANSFERASE"/>
    <property type="match status" value="1"/>
</dbReference>
<protein>
    <recommendedName>
        <fullName evidence="4">phosphoserine transaminase</fullName>
        <ecNumber evidence="4">2.6.1.52</ecNumber>
    </recommendedName>
</protein>
<dbReference type="InterPro" id="IPR015422">
    <property type="entry name" value="PyrdxlP-dep_Trfase_small"/>
</dbReference>
<evidence type="ECO:0000256" key="2">
    <source>
        <dbReference type="ARBA" id="ARBA00005099"/>
    </source>
</evidence>
<evidence type="ECO:0000256" key="10">
    <source>
        <dbReference type="ARBA" id="ARBA00047630"/>
    </source>
</evidence>
<comment type="cofactor">
    <cofactor evidence="1">
        <name>pyridoxal 5'-phosphate</name>
        <dbReference type="ChEBI" id="CHEBI:597326"/>
    </cofactor>
</comment>
<dbReference type="GO" id="GO:0030170">
    <property type="term" value="F:pyridoxal phosphate binding"/>
    <property type="evidence" value="ECO:0007669"/>
    <property type="project" value="TreeGrafter"/>
</dbReference>
<keyword evidence="9" id="KW-0718">Serine biosynthesis</keyword>
<evidence type="ECO:0000256" key="7">
    <source>
        <dbReference type="ARBA" id="ARBA00022679"/>
    </source>
</evidence>
<accession>A0A382H2B7</accession>
<evidence type="ECO:0000259" key="12">
    <source>
        <dbReference type="Pfam" id="PF00266"/>
    </source>
</evidence>
<dbReference type="UniPathway" id="UPA00135">
    <property type="reaction ID" value="UER00197"/>
</dbReference>
<dbReference type="InterPro" id="IPR015424">
    <property type="entry name" value="PyrdxlP-dep_Trfase"/>
</dbReference>
<keyword evidence="7" id="KW-0808">Transferase</keyword>
<dbReference type="EC" id="2.6.1.52" evidence="4"/>
<dbReference type="FunFam" id="3.90.1150.10:FF:000006">
    <property type="entry name" value="Phosphoserine aminotransferase"/>
    <property type="match status" value="1"/>
</dbReference>
<name>A0A382H2B7_9ZZZZ</name>
<dbReference type="InterPro" id="IPR022278">
    <property type="entry name" value="Pser_aminoTfrase"/>
</dbReference>
<dbReference type="InterPro" id="IPR015421">
    <property type="entry name" value="PyrdxlP-dep_Trfase_major"/>
</dbReference>
<dbReference type="HAMAP" id="MF_00160">
    <property type="entry name" value="SerC_aminotrans_5"/>
    <property type="match status" value="1"/>
</dbReference>
<evidence type="ECO:0000256" key="8">
    <source>
        <dbReference type="ARBA" id="ARBA00022898"/>
    </source>
</evidence>
<dbReference type="GO" id="GO:0006564">
    <property type="term" value="P:L-serine biosynthetic process"/>
    <property type="evidence" value="ECO:0007669"/>
    <property type="project" value="UniProtKB-KW"/>
</dbReference>
<feature type="domain" description="Aminotransferase class V" evidence="12">
    <location>
        <begin position="5"/>
        <end position="349"/>
    </location>
</feature>
<evidence type="ECO:0000256" key="11">
    <source>
        <dbReference type="ARBA" id="ARBA00049007"/>
    </source>
</evidence>
<comment type="catalytic activity">
    <reaction evidence="10">
        <text>4-(phosphooxy)-L-threonine + 2-oxoglutarate = (R)-3-hydroxy-2-oxo-4-phosphooxybutanoate + L-glutamate</text>
        <dbReference type="Rhea" id="RHEA:16573"/>
        <dbReference type="ChEBI" id="CHEBI:16810"/>
        <dbReference type="ChEBI" id="CHEBI:29985"/>
        <dbReference type="ChEBI" id="CHEBI:58452"/>
        <dbReference type="ChEBI" id="CHEBI:58538"/>
        <dbReference type="EC" id="2.6.1.52"/>
    </reaction>
</comment>
<dbReference type="NCBIfam" id="NF003764">
    <property type="entry name" value="PRK05355.1"/>
    <property type="match status" value="1"/>
</dbReference>
<dbReference type="InterPro" id="IPR000192">
    <property type="entry name" value="Aminotrans_V_dom"/>
</dbReference>
<comment type="pathway">
    <text evidence="2">Amino-acid biosynthesis; L-serine biosynthesis; L-serine from 3-phospho-D-glycerate: step 2/3.</text>
</comment>
<reference evidence="13" key="1">
    <citation type="submission" date="2018-05" db="EMBL/GenBank/DDBJ databases">
        <authorList>
            <person name="Lanie J.A."/>
            <person name="Ng W.-L."/>
            <person name="Kazmierczak K.M."/>
            <person name="Andrzejewski T.M."/>
            <person name="Davidsen T.M."/>
            <person name="Wayne K.J."/>
            <person name="Tettelin H."/>
            <person name="Glass J.I."/>
            <person name="Rusch D."/>
            <person name="Podicherti R."/>
            <person name="Tsui H.-C.T."/>
            <person name="Winkler M.E."/>
        </authorList>
    </citation>
    <scope>NUCLEOTIDE SEQUENCE</scope>
</reference>
<dbReference type="Gene3D" id="3.90.1150.10">
    <property type="entry name" value="Aspartate Aminotransferase, domain 1"/>
    <property type="match status" value="1"/>
</dbReference>
<dbReference type="AlphaFoldDB" id="A0A382H2B7"/>